<keyword evidence="2" id="KW-1185">Reference proteome</keyword>
<sequence length="72" mass="8336">MNSLNFFLKNSSSITFSLLHIYLTPLYHPPLPSLSPKKHQKPHHCSCTYGLWVIKYVYTRWGISLFTILAAI</sequence>
<dbReference type="EMBL" id="MNCJ02000323">
    <property type="protein sequence ID" value="KAF5795373.1"/>
    <property type="molecule type" value="Genomic_DNA"/>
</dbReference>
<accession>A0A9K3IEE9</accession>
<dbReference type="Gramene" id="mRNA:HanXRQr2_Chr08g0338911">
    <property type="protein sequence ID" value="mRNA:HanXRQr2_Chr08g0338911"/>
    <property type="gene ID" value="HanXRQr2_Chr08g0338911"/>
</dbReference>
<evidence type="ECO:0000313" key="2">
    <source>
        <dbReference type="Proteomes" id="UP000215914"/>
    </source>
</evidence>
<gene>
    <name evidence="1" type="ORF">HanXRQr2_Chr08g0338911</name>
</gene>
<name>A0A9K3IEE9_HELAN</name>
<reference evidence="1" key="2">
    <citation type="submission" date="2020-06" db="EMBL/GenBank/DDBJ databases">
        <title>Helianthus annuus Genome sequencing and assembly Release 2.</title>
        <authorList>
            <person name="Gouzy J."/>
            <person name="Langlade N."/>
            <person name="Munos S."/>
        </authorList>
    </citation>
    <scope>NUCLEOTIDE SEQUENCE</scope>
    <source>
        <tissue evidence="1">Leaves</tissue>
    </source>
</reference>
<dbReference type="Proteomes" id="UP000215914">
    <property type="component" value="Unassembled WGS sequence"/>
</dbReference>
<reference evidence="1" key="1">
    <citation type="journal article" date="2017" name="Nature">
        <title>The sunflower genome provides insights into oil metabolism, flowering and Asterid evolution.</title>
        <authorList>
            <person name="Badouin H."/>
            <person name="Gouzy J."/>
            <person name="Grassa C.J."/>
            <person name="Murat F."/>
            <person name="Staton S.E."/>
            <person name="Cottret L."/>
            <person name="Lelandais-Briere C."/>
            <person name="Owens G.L."/>
            <person name="Carrere S."/>
            <person name="Mayjonade B."/>
            <person name="Legrand L."/>
            <person name="Gill N."/>
            <person name="Kane N.C."/>
            <person name="Bowers J.E."/>
            <person name="Hubner S."/>
            <person name="Bellec A."/>
            <person name="Berard A."/>
            <person name="Berges H."/>
            <person name="Blanchet N."/>
            <person name="Boniface M.C."/>
            <person name="Brunel D."/>
            <person name="Catrice O."/>
            <person name="Chaidir N."/>
            <person name="Claudel C."/>
            <person name="Donnadieu C."/>
            <person name="Faraut T."/>
            <person name="Fievet G."/>
            <person name="Helmstetter N."/>
            <person name="King M."/>
            <person name="Knapp S.J."/>
            <person name="Lai Z."/>
            <person name="Le Paslier M.C."/>
            <person name="Lippi Y."/>
            <person name="Lorenzon L."/>
            <person name="Mandel J.R."/>
            <person name="Marage G."/>
            <person name="Marchand G."/>
            <person name="Marquand E."/>
            <person name="Bret-Mestries E."/>
            <person name="Morien E."/>
            <person name="Nambeesan S."/>
            <person name="Nguyen T."/>
            <person name="Pegot-Espagnet P."/>
            <person name="Pouilly N."/>
            <person name="Raftis F."/>
            <person name="Sallet E."/>
            <person name="Schiex T."/>
            <person name="Thomas J."/>
            <person name="Vandecasteele C."/>
            <person name="Vares D."/>
            <person name="Vear F."/>
            <person name="Vautrin S."/>
            <person name="Crespi M."/>
            <person name="Mangin B."/>
            <person name="Burke J.M."/>
            <person name="Salse J."/>
            <person name="Munos S."/>
            <person name="Vincourt P."/>
            <person name="Rieseberg L.H."/>
            <person name="Langlade N.B."/>
        </authorList>
    </citation>
    <scope>NUCLEOTIDE SEQUENCE</scope>
    <source>
        <tissue evidence="1">Leaves</tissue>
    </source>
</reference>
<comment type="caution">
    <text evidence="1">The sequence shown here is derived from an EMBL/GenBank/DDBJ whole genome shotgun (WGS) entry which is preliminary data.</text>
</comment>
<evidence type="ECO:0000313" key="1">
    <source>
        <dbReference type="EMBL" id="KAF5795373.1"/>
    </source>
</evidence>
<protein>
    <submittedName>
        <fullName evidence="1">Uncharacterized protein</fullName>
    </submittedName>
</protein>
<proteinExistence type="predicted"/>
<organism evidence="1 2">
    <name type="scientific">Helianthus annuus</name>
    <name type="common">Common sunflower</name>
    <dbReference type="NCBI Taxonomy" id="4232"/>
    <lineage>
        <taxon>Eukaryota</taxon>
        <taxon>Viridiplantae</taxon>
        <taxon>Streptophyta</taxon>
        <taxon>Embryophyta</taxon>
        <taxon>Tracheophyta</taxon>
        <taxon>Spermatophyta</taxon>
        <taxon>Magnoliopsida</taxon>
        <taxon>eudicotyledons</taxon>
        <taxon>Gunneridae</taxon>
        <taxon>Pentapetalae</taxon>
        <taxon>asterids</taxon>
        <taxon>campanulids</taxon>
        <taxon>Asterales</taxon>
        <taxon>Asteraceae</taxon>
        <taxon>Asteroideae</taxon>
        <taxon>Heliantheae alliance</taxon>
        <taxon>Heliantheae</taxon>
        <taxon>Helianthus</taxon>
    </lineage>
</organism>
<dbReference type="AlphaFoldDB" id="A0A9K3IEE9"/>